<dbReference type="PROSITE" id="PS50076">
    <property type="entry name" value="DNAJ_2"/>
    <property type="match status" value="1"/>
</dbReference>
<sequence length="189" mass="22604">MATMLRQYILPINMKMNLSTQSKTHYDTLKLSPKATHNEIKSAYYKLTLEYHPDKNKSESAKEIFQQLSDAYEVLGNHKLRKQYDRTIAVKRINIDEIQRTSSRQEHTVKSTDKIYNFDEWSQAHYGLIFQKSMYRKSQREEYLKRMKWLHQDEKSLTRKVNLAAIITILVFICLYIYDKDTDNDKPIK</sequence>
<dbReference type="Proteomes" id="UP000076502">
    <property type="component" value="Unassembled WGS sequence"/>
</dbReference>
<dbReference type="Gene3D" id="1.10.287.110">
    <property type="entry name" value="DnaJ domain"/>
    <property type="match status" value="1"/>
</dbReference>
<keyword evidence="4" id="KW-1185">Reference proteome</keyword>
<organism evidence="3 4">
    <name type="scientific">Dufourea novaeangliae</name>
    <name type="common">Sweat bee</name>
    <dbReference type="NCBI Taxonomy" id="178035"/>
    <lineage>
        <taxon>Eukaryota</taxon>
        <taxon>Metazoa</taxon>
        <taxon>Ecdysozoa</taxon>
        <taxon>Arthropoda</taxon>
        <taxon>Hexapoda</taxon>
        <taxon>Insecta</taxon>
        <taxon>Pterygota</taxon>
        <taxon>Neoptera</taxon>
        <taxon>Endopterygota</taxon>
        <taxon>Hymenoptera</taxon>
        <taxon>Apocrita</taxon>
        <taxon>Aculeata</taxon>
        <taxon>Apoidea</taxon>
        <taxon>Anthophila</taxon>
        <taxon>Halictidae</taxon>
        <taxon>Rophitinae</taxon>
        <taxon>Dufourea</taxon>
    </lineage>
</organism>
<keyword evidence="1" id="KW-1133">Transmembrane helix</keyword>
<dbReference type="AlphaFoldDB" id="A0A154PQY9"/>
<feature type="transmembrane region" description="Helical" evidence="1">
    <location>
        <begin position="161"/>
        <end position="178"/>
    </location>
</feature>
<dbReference type="PRINTS" id="PR00625">
    <property type="entry name" value="JDOMAIN"/>
</dbReference>
<keyword evidence="1" id="KW-0812">Transmembrane</keyword>
<dbReference type="InterPro" id="IPR053025">
    <property type="entry name" value="Mito_ATP_Synthase-Asso"/>
</dbReference>
<dbReference type="OrthoDB" id="376357at2759"/>
<dbReference type="PROSITE" id="PS00636">
    <property type="entry name" value="DNAJ_1"/>
    <property type="match status" value="1"/>
</dbReference>
<dbReference type="STRING" id="178035.A0A154PQY9"/>
<dbReference type="EMBL" id="KQ435056">
    <property type="protein sequence ID" value="KZC14293.1"/>
    <property type="molecule type" value="Genomic_DNA"/>
</dbReference>
<dbReference type="SMART" id="SM00271">
    <property type="entry name" value="DnaJ"/>
    <property type="match status" value="1"/>
</dbReference>
<evidence type="ECO:0000313" key="4">
    <source>
        <dbReference type="Proteomes" id="UP000076502"/>
    </source>
</evidence>
<dbReference type="InterPro" id="IPR018253">
    <property type="entry name" value="DnaJ_domain_CS"/>
</dbReference>
<dbReference type="InterPro" id="IPR036869">
    <property type="entry name" value="J_dom_sf"/>
</dbReference>
<dbReference type="SUPFAM" id="SSF46565">
    <property type="entry name" value="Chaperone J-domain"/>
    <property type="match status" value="1"/>
</dbReference>
<evidence type="ECO:0000256" key="1">
    <source>
        <dbReference type="SAM" id="Phobius"/>
    </source>
</evidence>
<reference evidence="3 4" key="1">
    <citation type="submission" date="2015-07" db="EMBL/GenBank/DDBJ databases">
        <title>The genome of Dufourea novaeangliae.</title>
        <authorList>
            <person name="Pan H."/>
            <person name="Kapheim K."/>
        </authorList>
    </citation>
    <scope>NUCLEOTIDE SEQUENCE [LARGE SCALE GENOMIC DNA]</scope>
    <source>
        <strain evidence="3">0120121106</strain>
        <tissue evidence="3">Whole body</tissue>
    </source>
</reference>
<evidence type="ECO:0000259" key="2">
    <source>
        <dbReference type="PROSITE" id="PS50076"/>
    </source>
</evidence>
<evidence type="ECO:0000313" key="3">
    <source>
        <dbReference type="EMBL" id="KZC14293.1"/>
    </source>
</evidence>
<dbReference type="CDD" id="cd06257">
    <property type="entry name" value="DnaJ"/>
    <property type="match status" value="1"/>
</dbReference>
<protein>
    <submittedName>
        <fullName evidence="3">DnaJ like protein subfamily B member 14</fullName>
    </submittedName>
</protein>
<dbReference type="Pfam" id="PF00226">
    <property type="entry name" value="DnaJ"/>
    <property type="match status" value="1"/>
</dbReference>
<proteinExistence type="predicted"/>
<dbReference type="PANTHER" id="PTHR44873:SF1">
    <property type="entry name" value="DNAJ HOMOLOG SUBFAMILY C MEMBER 30, MITOCHONDRIAL"/>
    <property type="match status" value="1"/>
</dbReference>
<dbReference type="PANTHER" id="PTHR44873">
    <property type="entry name" value="DNAJ HOMOLOG SUBFAMILY C MEMBER 30, MITOCHONDRIAL"/>
    <property type="match status" value="1"/>
</dbReference>
<feature type="domain" description="J" evidence="2">
    <location>
        <begin position="24"/>
        <end position="88"/>
    </location>
</feature>
<name>A0A154PQY9_DUFNO</name>
<accession>A0A154PQY9</accession>
<dbReference type="InterPro" id="IPR001623">
    <property type="entry name" value="DnaJ_domain"/>
</dbReference>
<gene>
    <name evidence="3" type="ORF">WN55_06826</name>
</gene>
<keyword evidence="1" id="KW-0472">Membrane</keyword>